<dbReference type="PANTHER" id="PTHR43272:SF33">
    <property type="entry name" value="AMP-BINDING DOMAIN-CONTAINING PROTEIN-RELATED"/>
    <property type="match status" value="1"/>
</dbReference>
<comment type="caution">
    <text evidence="4">The sequence shown here is derived from an EMBL/GenBank/DDBJ whole genome shotgun (WGS) entry which is preliminary data.</text>
</comment>
<dbReference type="GO" id="GO:0004467">
    <property type="term" value="F:long-chain fatty acid-CoA ligase activity"/>
    <property type="evidence" value="ECO:0007669"/>
    <property type="project" value="UniProtKB-EC"/>
</dbReference>
<keyword evidence="1" id="KW-0547">Nucleotide-binding</keyword>
<dbReference type="SUPFAM" id="SSF56801">
    <property type="entry name" value="Acetyl-CoA synthetase-like"/>
    <property type="match status" value="1"/>
</dbReference>
<dbReference type="InterPro" id="IPR000873">
    <property type="entry name" value="AMP-dep_synth/lig_dom"/>
</dbReference>
<organism evidence="4 5">
    <name type="scientific">Sphingobium boeckii</name>
    <dbReference type="NCBI Taxonomy" id="1082345"/>
    <lineage>
        <taxon>Bacteria</taxon>
        <taxon>Pseudomonadati</taxon>
        <taxon>Pseudomonadota</taxon>
        <taxon>Alphaproteobacteria</taxon>
        <taxon>Sphingomonadales</taxon>
        <taxon>Sphingomonadaceae</taxon>
        <taxon>Sphingobium</taxon>
    </lineage>
</organism>
<protein>
    <submittedName>
        <fullName evidence="4">Long-chain acyl-CoA synthetase</fullName>
        <ecNumber evidence="4">6.2.1.3</ecNumber>
    </submittedName>
</protein>
<dbReference type="GO" id="GO:0016020">
    <property type="term" value="C:membrane"/>
    <property type="evidence" value="ECO:0007669"/>
    <property type="project" value="TreeGrafter"/>
</dbReference>
<evidence type="ECO:0000256" key="2">
    <source>
        <dbReference type="ARBA" id="ARBA00022840"/>
    </source>
</evidence>
<accession>A0A7W9AEV3</accession>
<keyword evidence="5" id="KW-1185">Reference proteome</keyword>
<reference evidence="4 5" key="1">
    <citation type="submission" date="2020-08" db="EMBL/GenBank/DDBJ databases">
        <title>Genomic Encyclopedia of Type Strains, Phase IV (KMG-IV): sequencing the most valuable type-strain genomes for metagenomic binning, comparative biology and taxonomic classification.</title>
        <authorList>
            <person name="Goeker M."/>
        </authorList>
    </citation>
    <scope>NUCLEOTIDE SEQUENCE [LARGE SCALE GENOMIC DNA]</scope>
    <source>
        <strain evidence="4 5">DSM 25079</strain>
    </source>
</reference>
<proteinExistence type="predicted"/>
<keyword evidence="2" id="KW-0067">ATP-binding</keyword>
<dbReference type="EMBL" id="JACIJC010000001">
    <property type="protein sequence ID" value="MBB5684359.1"/>
    <property type="molecule type" value="Genomic_DNA"/>
</dbReference>
<dbReference type="Pfam" id="PF23562">
    <property type="entry name" value="AMP-binding_C_3"/>
    <property type="match status" value="1"/>
</dbReference>
<evidence type="ECO:0000313" key="4">
    <source>
        <dbReference type="EMBL" id="MBB5684359.1"/>
    </source>
</evidence>
<dbReference type="GO" id="GO:0005524">
    <property type="term" value="F:ATP binding"/>
    <property type="evidence" value="ECO:0007669"/>
    <property type="project" value="UniProtKB-KW"/>
</dbReference>
<name>A0A7W9AEV3_9SPHN</name>
<dbReference type="AlphaFoldDB" id="A0A7W9AEV3"/>
<evidence type="ECO:0000313" key="5">
    <source>
        <dbReference type="Proteomes" id="UP000549617"/>
    </source>
</evidence>
<gene>
    <name evidence="4" type="ORF">FHS49_000350</name>
</gene>
<keyword evidence="4" id="KW-0436">Ligase</keyword>
<dbReference type="Gene3D" id="3.40.50.12780">
    <property type="entry name" value="N-terminal domain of ligase-like"/>
    <property type="match status" value="1"/>
</dbReference>
<sequence>MRELEHFPNLVTMFFTRAAELGDAPFLWHKAGGRWHSRSWRETAETVAALAAGLKRIGMKPGDTIMLVSENRPEWCIADLAIMAAGCITVPTYTTNTERDHQHILEDSEAKAVIVSNDKLSRAVMPAILRSSRVRALIGIDKLRIGQASGNAEFYDWQALIAAETPDVAGIARASEGVTRDDLACIIYTSGTGGSPRGVMQHHGAILHNVEGCVDVISNDFGWDDEVFLSFLPLSHAYEHSGGQFFPIGLGGQIYYSEGLDKLASNIEEVRPTIMVVVPRLFEVLRQRMVKTIDKQGGLAPKLLKRALGLGAKDLDRGIPFWDRPMNYFINKTLRPKIQEKFGGRMKALVSGGAPLNPDIGVFFHSLGLTLLQGYGQTEAAPVISCNRPSAGLKMDTVGPPLLNTEVKIAEDGEILIRGEQVMKGYWRNAAETERVLQKGWLHTGDIGHIDDRGRIVITDRKKDLIILDKGDNVSPQKVEGMLTLQTEIGQAMVSGDRRPYLVGLIVPDAEWVRDYAEKEGLPSDIALLREHECFRAAVSAAVDRVNRDLSTTEKIRRFIFADEPFSIDNKQMTPSLKIRRHVIKEIYGERTDALYKA</sequence>
<feature type="domain" description="AMP-dependent synthetase/ligase" evidence="3">
    <location>
        <begin position="15"/>
        <end position="427"/>
    </location>
</feature>
<dbReference type="EC" id="6.2.1.3" evidence="4"/>
<dbReference type="Pfam" id="PF00501">
    <property type="entry name" value="AMP-binding"/>
    <property type="match status" value="1"/>
</dbReference>
<evidence type="ECO:0000256" key="1">
    <source>
        <dbReference type="ARBA" id="ARBA00022741"/>
    </source>
</evidence>
<dbReference type="RefSeq" id="WP_184014591.1">
    <property type="nucleotide sequence ID" value="NZ_JACIJC010000001.1"/>
</dbReference>
<dbReference type="CDD" id="cd05907">
    <property type="entry name" value="VL_LC_FACS_like"/>
    <property type="match status" value="1"/>
</dbReference>
<dbReference type="Proteomes" id="UP000549617">
    <property type="component" value="Unassembled WGS sequence"/>
</dbReference>
<dbReference type="PANTHER" id="PTHR43272">
    <property type="entry name" value="LONG-CHAIN-FATTY-ACID--COA LIGASE"/>
    <property type="match status" value="1"/>
</dbReference>
<dbReference type="InterPro" id="IPR042099">
    <property type="entry name" value="ANL_N_sf"/>
</dbReference>
<evidence type="ECO:0000259" key="3">
    <source>
        <dbReference type="Pfam" id="PF00501"/>
    </source>
</evidence>